<gene>
    <name evidence="3" type="ordered locus">MycrhN_3047</name>
</gene>
<dbReference type="SUPFAM" id="SSF46894">
    <property type="entry name" value="C-terminal effector domain of the bipartite response regulators"/>
    <property type="match status" value="1"/>
</dbReference>
<keyword evidence="1" id="KW-0805">Transcription regulation</keyword>
<dbReference type="InterPro" id="IPR016032">
    <property type="entry name" value="Sig_transdc_resp-reg_C-effctor"/>
</dbReference>
<evidence type="ECO:0000256" key="2">
    <source>
        <dbReference type="ARBA" id="ARBA00023163"/>
    </source>
</evidence>
<protein>
    <submittedName>
        <fullName evidence="3">Transcriptional activator of acetoin/glycerol metabolism</fullName>
    </submittedName>
</protein>
<dbReference type="EMBL" id="CP003169">
    <property type="protein sequence ID" value="AEV73587.1"/>
    <property type="molecule type" value="Genomic_DNA"/>
</dbReference>
<dbReference type="Gene3D" id="1.10.10.10">
    <property type="entry name" value="Winged helix-like DNA-binding domain superfamily/Winged helix DNA-binding domain"/>
    <property type="match status" value="1"/>
</dbReference>
<dbReference type="HOGENOM" id="CLU_037518_1_0_11"/>
<dbReference type="Gene3D" id="3.30.450.40">
    <property type="match status" value="1"/>
</dbReference>
<dbReference type="GO" id="GO:0003677">
    <property type="term" value="F:DNA binding"/>
    <property type="evidence" value="ECO:0007669"/>
    <property type="project" value="InterPro"/>
</dbReference>
<proteinExistence type="predicted"/>
<dbReference type="GO" id="GO:0006355">
    <property type="term" value="P:regulation of DNA-templated transcription"/>
    <property type="evidence" value="ECO:0007669"/>
    <property type="project" value="InterPro"/>
</dbReference>
<dbReference type="InterPro" id="IPR036388">
    <property type="entry name" value="WH-like_DNA-bd_sf"/>
</dbReference>
<dbReference type="STRING" id="710685.MycrhN_3047"/>
<dbReference type="PATRIC" id="fig|710685.3.peg.3048"/>
<keyword evidence="4" id="KW-1185">Reference proteome</keyword>
<dbReference type="InterPro" id="IPR029016">
    <property type="entry name" value="GAF-like_dom_sf"/>
</dbReference>
<name>G8RLF5_MYCRN</name>
<keyword evidence="2" id="KW-0804">Transcription</keyword>
<dbReference type="AlphaFoldDB" id="G8RLF5"/>
<sequence length="405" mass="44424">MQHQRIRRAELEHAWERFLTGEPPRPGADLAPSVRPEVVESWSRAPVDPWSESAPTLADVDISTRWRESPLRQPVTELSDELGRIADDAGFVVAVTDESGTILWTSGCRTMRRRAEDMNFVPGGCWAEDAIGTNALGMALRTDRPSTVFSAEHLVERLHDWVCYSAPIHDPRGCQLGVIDLSSTWQRANTLGLTTVRMLTSVIETRLHDTWKGGDDREARVELRCLGRSQVLVGGAPAHATLRQFEILALLALRPGGFVPGELAAEIYGDRCVAPATLKSEVSHVRRLLDGQLAARTYALLEPIRCDAVDVLDALSRGDVVAAVEHYQGPLLPQSEAPGIVAWRDQLDVAIRNAVLGSQSPEAALALGAVNPYDSELHEHAVHLLAPTDHRRHLAIGRLRVAEAD</sequence>
<accession>G8RLF5</accession>
<dbReference type="Proteomes" id="UP000005442">
    <property type="component" value="Chromosome"/>
</dbReference>
<evidence type="ECO:0000256" key="1">
    <source>
        <dbReference type="ARBA" id="ARBA00023015"/>
    </source>
</evidence>
<dbReference type="eggNOG" id="COG3284">
    <property type="taxonomic scope" value="Bacteria"/>
</dbReference>
<organism evidence="3 4">
    <name type="scientific">Mycolicibacterium rhodesiae (strain NBB3)</name>
    <name type="common">Mycobacterium rhodesiae</name>
    <dbReference type="NCBI Taxonomy" id="710685"/>
    <lineage>
        <taxon>Bacteria</taxon>
        <taxon>Bacillati</taxon>
        <taxon>Actinomycetota</taxon>
        <taxon>Actinomycetes</taxon>
        <taxon>Mycobacteriales</taxon>
        <taxon>Mycobacteriaceae</taxon>
        <taxon>Mycolicibacterium</taxon>
    </lineage>
</organism>
<dbReference type="KEGG" id="mrh:MycrhN_3047"/>
<evidence type="ECO:0000313" key="3">
    <source>
        <dbReference type="EMBL" id="AEV73587.1"/>
    </source>
</evidence>
<evidence type="ECO:0000313" key="4">
    <source>
        <dbReference type="Proteomes" id="UP000005442"/>
    </source>
</evidence>
<reference evidence="3 4" key="1">
    <citation type="submission" date="2011-12" db="EMBL/GenBank/DDBJ databases">
        <title>Complete sequence of Mycobacterium rhodesiae NBB3.</title>
        <authorList>
            <consortium name="US DOE Joint Genome Institute"/>
            <person name="Lucas S."/>
            <person name="Han J."/>
            <person name="Lapidus A."/>
            <person name="Cheng J.-F."/>
            <person name="Goodwin L."/>
            <person name="Pitluck S."/>
            <person name="Peters L."/>
            <person name="Mikhailova N."/>
            <person name="Gu W."/>
            <person name="Detter J.C."/>
            <person name="Han C."/>
            <person name="Tapia R."/>
            <person name="Land M."/>
            <person name="Hauser L."/>
            <person name="Kyrpides N."/>
            <person name="Ivanova N."/>
            <person name="Pagani I."/>
            <person name="Mattes T."/>
            <person name="Holmes A."/>
            <person name="Rutledge P."/>
            <person name="Paulsen I."/>
            <person name="Coleman N."/>
            <person name="Woyke T."/>
        </authorList>
    </citation>
    <scope>NUCLEOTIDE SEQUENCE [LARGE SCALE GENOMIC DNA]</scope>
    <source>
        <strain evidence="3 4">NBB3</strain>
    </source>
</reference>